<keyword evidence="2" id="KW-0808">Transferase</keyword>
<evidence type="ECO:0000313" key="3">
    <source>
        <dbReference type="Proteomes" id="UP000564496"/>
    </source>
</evidence>
<organism evidence="2 3">
    <name type="scientific">Nocardioides panzhihuensis</name>
    <dbReference type="NCBI Taxonomy" id="860243"/>
    <lineage>
        <taxon>Bacteria</taxon>
        <taxon>Bacillati</taxon>
        <taxon>Actinomycetota</taxon>
        <taxon>Actinomycetes</taxon>
        <taxon>Propionibacteriales</taxon>
        <taxon>Nocardioidaceae</taxon>
        <taxon>Nocardioides</taxon>
    </lineage>
</organism>
<dbReference type="SUPFAM" id="SSF55729">
    <property type="entry name" value="Acyl-CoA N-acyltransferases (Nat)"/>
    <property type="match status" value="1"/>
</dbReference>
<dbReference type="Proteomes" id="UP000564496">
    <property type="component" value="Unassembled WGS sequence"/>
</dbReference>
<dbReference type="Gene3D" id="3.40.630.30">
    <property type="match status" value="1"/>
</dbReference>
<dbReference type="EMBL" id="JACBZR010000002">
    <property type="protein sequence ID" value="NYI81220.1"/>
    <property type="molecule type" value="Genomic_DNA"/>
</dbReference>
<feature type="domain" description="N-acetyltransferase" evidence="1">
    <location>
        <begin position="24"/>
        <end position="221"/>
    </location>
</feature>
<dbReference type="GO" id="GO:0016747">
    <property type="term" value="F:acyltransferase activity, transferring groups other than amino-acyl groups"/>
    <property type="evidence" value="ECO:0007669"/>
    <property type="project" value="InterPro"/>
</dbReference>
<dbReference type="InterPro" id="IPR000182">
    <property type="entry name" value="GNAT_dom"/>
</dbReference>
<comment type="caution">
    <text evidence="2">The sequence shown here is derived from an EMBL/GenBank/DDBJ whole genome shotgun (WGS) entry which is preliminary data.</text>
</comment>
<dbReference type="InterPro" id="IPR016181">
    <property type="entry name" value="Acyl_CoA_acyltransferase"/>
</dbReference>
<accession>A0A7Z0DT02</accession>
<evidence type="ECO:0000313" key="2">
    <source>
        <dbReference type="EMBL" id="NYI81220.1"/>
    </source>
</evidence>
<reference evidence="2 3" key="1">
    <citation type="submission" date="2020-07" db="EMBL/GenBank/DDBJ databases">
        <title>Sequencing the genomes of 1000 actinobacteria strains.</title>
        <authorList>
            <person name="Klenk H.-P."/>
        </authorList>
    </citation>
    <scope>NUCLEOTIDE SEQUENCE [LARGE SCALE GENOMIC DNA]</scope>
    <source>
        <strain evidence="2 3">DSM 26487</strain>
    </source>
</reference>
<keyword evidence="3" id="KW-1185">Reference proteome</keyword>
<gene>
    <name evidence="2" type="ORF">BJ988_005928</name>
</gene>
<sequence>MVRDRRTVNLWPGLVDGVTLSTQTRVRLARPEDEPALRRYIMEATEDPEVADPAKTIPIACPSITAGMREGKDGFITGLAQEWTQVGTGTGDGRIVAGFSLVAVDDDDDDDVLGSVTVCPPYSFLSNILDGFPLEEQRKLVLQAQLGISKIVAVAVREDLRGEGIGADLVSTALQVIRRCNLGMITFGSCEPSRAAFYRRLGFAIASVAQPIDLYMALGIHAMVSTPDHHIFSMRQEPR</sequence>
<evidence type="ECO:0000259" key="1">
    <source>
        <dbReference type="PROSITE" id="PS51186"/>
    </source>
</evidence>
<proteinExistence type="predicted"/>
<dbReference type="RefSeq" id="WP_179661796.1">
    <property type="nucleotide sequence ID" value="NZ_JACBZR010000002.1"/>
</dbReference>
<dbReference type="PROSITE" id="PS51186">
    <property type="entry name" value="GNAT"/>
    <property type="match status" value="1"/>
</dbReference>
<dbReference type="Pfam" id="PF13508">
    <property type="entry name" value="Acetyltransf_7"/>
    <property type="match status" value="1"/>
</dbReference>
<dbReference type="AlphaFoldDB" id="A0A7Z0DT02"/>
<protein>
    <submittedName>
        <fullName evidence="2">GNAT superfamily N-acetyltransferase</fullName>
    </submittedName>
</protein>
<name>A0A7Z0DT02_9ACTN</name>